<dbReference type="AlphaFoldDB" id="A0A0L8GF74"/>
<reference evidence="1" key="1">
    <citation type="submission" date="2015-07" db="EMBL/GenBank/DDBJ databases">
        <title>MeaNS - Measles Nucleotide Surveillance Program.</title>
        <authorList>
            <person name="Tran T."/>
            <person name="Druce J."/>
        </authorList>
    </citation>
    <scope>NUCLEOTIDE SEQUENCE</scope>
    <source>
        <strain evidence="1">UCB-OBI-ISO-001</strain>
        <tissue evidence="1">Gonad</tissue>
    </source>
</reference>
<accession>A0A0L8GF74</accession>
<proteinExistence type="predicted"/>
<protein>
    <submittedName>
        <fullName evidence="1">Uncharacterized protein</fullName>
    </submittedName>
</protein>
<dbReference type="EMBL" id="KQ422286">
    <property type="protein sequence ID" value="KOF75195.1"/>
    <property type="molecule type" value="Genomic_DNA"/>
</dbReference>
<gene>
    <name evidence="1" type="ORF">OCBIM_22035126mg</name>
</gene>
<name>A0A0L8GF74_OCTBM</name>
<organism evidence="1">
    <name type="scientific">Octopus bimaculoides</name>
    <name type="common">California two-spotted octopus</name>
    <dbReference type="NCBI Taxonomy" id="37653"/>
    <lineage>
        <taxon>Eukaryota</taxon>
        <taxon>Metazoa</taxon>
        <taxon>Spiralia</taxon>
        <taxon>Lophotrochozoa</taxon>
        <taxon>Mollusca</taxon>
        <taxon>Cephalopoda</taxon>
        <taxon>Coleoidea</taxon>
        <taxon>Octopodiformes</taxon>
        <taxon>Octopoda</taxon>
        <taxon>Incirrata</taxon>
        <taxon>Octopodidae</taxon>
        <taxon>Octopus</taxon>
    </lineage>
</organism>
<sequence length="66" mass="7993">MSLLVIPLSHRMFWKVFVHQGEPTVFEAIYWMVAVLCPLYFTEFQPEHICVREQLILTTRRLDKRK</sequence>
<evidence type="ECO:0000313" key="1">
    <source>
        <dbReference type="EMBL" id="KOF75195.1"/>
    </source>
</evidence>